<accession>A0A3B0C3D3</accession>
<keyword evidence="3" id="KW-1185">Reference proteome</keyword>
<protein>
    <recommendedName>
        <fullName evidence="1">Flavodoxin domain-containing protein</fullName>
    </recommendedName>
</protein>
<feature type="domain" description="Flavodoxin" evidence="1">
    <location>
        <begin position="10"/>
        <end position="117"/>
    </location>
</feature>
<organism evidence="2 3">
    <name type="scientific">Ulvibacterium marinum</name>
    <dbReference type="NCBI Taxonomy" id="2419782"/>
    <lineage>
        <taxon>Bacteria</taxon>
        <taxon>Pseudomonadati</taxon>
        <taxon>Bacteroidota</taxon>
        <taxon>Flavobacteriia</taxon>
        <taxon>Flavobacteriales</taxon>
        <taxon>Flavobacteriaceae</taxon>
        <taxon>Ulvibacterium</taxon>
    </lineage>
</organism>
<proteinExistence type="predicted"/>
<dbReference type="AlphaFoldDB" id="A0A3B0C3D3"/>
<comment type="caution">
    <text evidence="2">The sequence shown here is derived from an EMBL/GenBank/DDBJ whole genome shotgun (WGS) entry which is preliminary data.</text>
</comment>
<gene>
    <name evidence="2" type="ORF">D7Z94_18435</name>
</gene>
<dbReference type="EMBL" id="RBCJ01000003">
    <property type="protein sequence ID" value="RKN80212.1"/>
    <property type="molecule type" value="Genomic_DNA"/>
</dbReference>
<dbReference type="Proteomes" id="UP000276603">
    <property type="component" value="Unassembled WGS sequence"/>
</dbReference>
<dbReference type="Pfam" id="PF12724">
    <property type="entry name" value="Flavodoxin_5"/>
    <property type="match status" value="1"/>
</dbReference>
<sequence>MNERCSFPVFDLKKENPNPEAYDLLVLGSSIMISKPTIQKWLNKNWPKIKNKPILLFTVSGAEPGHPDLRKWLENSFSQEILKQIDYVPLRGRLVLKELPWYIRFSLKFAARVEKAPDIKKRMSEGFDYMDKSSIGPILEWIGEKQTDEYEVQLVI</sequence>
<evidence type="ECO:0000313" key="2">
    <source>
        <dbReference type="EMBL" id="RKN80212.1"/>
    </source>
</evidence>
<reference evidence="2 3" key="1">
    <citation type="submission" date="2018-10" db="EMBL/GenBank/DDBJ databases">
        <title>Ulvibacterium marinum gen. nov., sp. nov., a novel marine bacterium of the family Flavobacteriaceae, isolated from a culture of the green alga Ulva prolifera.</title>
        <authorList>
            <person name="Zhang Z."/>
        </authorList>
    </citation>
    <scope>NUCLEOTIDE SEQUENCE [LARGE SCALE GENOMIC DNA]</scope>
    <source>
        <strain evidence="2 3">CCMM003</strain>
    </source>
</reference>
<name>A0A3B0C3D3_9FLAO</name>
<evidence type="ECO:0000259" key="1">
    <source>
        <dbReference type="Pfam" id="PF12724"/>
    </source>
</evidence>
<evidence type="ECO:0000313" key="3">
    <source>
        <dbReference type="Proteomes" id="UP000276603"/>
    </source>
</evidence>
<dbReference type="OrthoDB" id="597684at2"/>
<dbReference type="InterPro" id="IPR026816">
    <property type="entry name" value="Flavodoxin_dom"/>
</dbReference>